<feature type="signal peptide" evidence="2">
    <location>
        <begin position="1"/>
        <end position="21"/>
    </location>
</feature>
<keyword evidence="2" id="KW-0732">Signal</keyword>
<feature type="chain" id="PRO_5028241904" description="PepSY domain-containing protein" evidence="2">
    <location>
        <begin position="22"/>
        <end position="155"/>
    </location>
</feature>
<proteinExistence type="predicted"/>
<evidence type="ECO:0000256" key="2">
    <source>
        <dbReference type="SAM" id="SignalP"/>
    </source>
</evidence>
<feature type="transmembrane region" description="Helical" evidence="1">
    <location>
        <begin position="116"/>
        <end position="141"/>
    </location>
</feature>
<accession>A0A7C4AQU8</accession>
<sequence>MKKWIAFVMLVLALSPAFVTADDFLGAPVLPGGNIVVSREDRLEKTYDMPYDEVVKFYKEALKDFKYVKVWDRGNSMYMEDHLNRPWHSITILKGDNGVTTVVTIKDNWTWIIGTLVIRFVGVFVVLFVLYVALSFSGAIISRLVDKPKKKKAAA</sequence>
<organism evidence="3">
    <name type="scientific">Desulfomonile tiedjei</name>
    <dbReference type="NCBI Taxonomy" id="2358"/>
    <lineage>
        <taxon>Bacteria</taxon>
        <taxon>Pseudomonadati</taxon>
        <taxon>Thermodesulfobacteriota</taxon>
        <taxon>Desulfomonilia</taxon>
        <taxon>Desulfomonilales</taxon>
        <taxon>Desulfomonilaceae</taxon>
        <taxon>Desulfomonile</taxon>
    </lineage>
</organism>
<keyword evidence="1" id="KW-0812">Transmembrane</keyword>
<evidence type="ECO:0000313" key="3">
    <source>
        <dbReference type="EMBL" id="HGH60199.1"/>
    </source>
</evidence>
<comment type="caution">
    <text evidence="3">The sequence shown here is derived from an EMBL/GenBank/DDBJ whole genome shotgun (WGS) entry which is preliminary data.</text>
</comment>
<name>A0A7C4AQU8_9BACT</name>
<evidence type="ECO:0008006" key="4">
    <source>
        <dbReference type="Google" id="ProtNLM"/>
    </source>
</evidence>
<dbReference type="EMBL" id="DTGT01000087">
    <property type="protein sequence ID" value="HGH60199.1"/>
    <property type="molecule type" value="Genomic_DNA"/>
</dbReference>
<dbReference type="AlphaFoldDB" id="A0A7C4AQU8"/>
<keyword evidence="1" id="KW-0472">Membrane</keyword>
<evidence type="ECO:0000256" key="1">
    <source>
        <dbReference type="SAM" id="Phobius"/>
    </source>
</evidence>
<keyword evidence="1" id="KW-1133">Transmembrane helix</keyword>
<protein>
    <recommendedName>
        <fullName evidence="4">PepSY domain-containing protein</fullName>
    </recommendedName>
</protein>
<gene>
    <name evidence="3" type="ORF">ENV54_02740</name>
</gene>
<reference evidence="3" key="1">
    <citation type="journal article" date="2020" name="mSystems">
        <title>Genome- and Community-Level Interaction Insights into Carbon Utilization and Element Cycling Functions of Hydrothermarchaeota in Hydrothermal Sediment.</title>
        <authorList>
            <person name="Zhou Z."/>
            <person name="Liu Y."/>
            <person name="Xu W."/>
            <person name="Pan J."/>
            <person name="Luo Z.H."/>
            <person name="Li M."/>
        </authorList>
    </citation>
    <scope>NUCLEOTIDE SEQUENCE [LARGE SCALE GENOMIC DNA]</scope>
    <source>
        <strain evidence="3">SpSt-769</strain>
    </source>
</reference>